<dbReference type="Proteomes" id="UP000037387">
    <property type="component" value="Unassembled WGS sequence"/>
</dbReference>
<dbReference type="PATRIC" id="fig|1350482.3.peg.1788"/>
<dbReference type="AlphaFoldDB" id="A0A0M0F9S3"/>
<evidence type="ECO:0000313" key="1">
    <source>
        <dbReference type="EMBL" id="KON74213.1"/>
    </source>
</evidence>
<organism evidence="1 2">
    <name type="scientific">Cellulosimicrobium cellulans F16</name>
    <dbReference type="NCBI Taxonomy" id="1350482"/>
    <lineage>
        <taxon>Bacteria</taxon>
        <taxon>Bacillati</taxon>
        <taxon>Actinomycetota</taxon>
        <taxon>Actinomycetes</taxon>
        <taxon>Micrococcales</taxon>
        <taxon>Promicromonosporaceae</taxon>
        <taxon>Cellulosimicrobium</taxon>
    </lineage>
</organism>
<name>A0A0M0F9S3_CELCE</name>
<reference evidence="1 2" key="1">
    <citation type="journal article" date="2015" name="Sci. Rep.">
        <title>Functional and structural properties of a novel cellulosome-like multienzyme complex: efficient glycoside hydrolysis of water-insoluble 7-xylosyl-10-deacetylpaclitaxel.</title>
        <authorList>
            <person name="Dou T.Y."/>
            <person name="Luan H.W."/>
            <person name="Ge G.B."/>
            <person name="Dong M.M."/>
            <person name="Zou H.F."/>
            <person name="He Y.Q."/>
            <person name="Cui P."/>
            <person name="Wang J.Y."/>
            <person name="Hao D.C."/>
            <person name="Yang S.L."/>
            <person name="Yang L."/>
        </authorList>
    </citation>
    <scope>NUCLEOTIDE SEQUENCE [LARGE SCALE GENOMIC DNA]</scope>
    <source>
        <strain evidence="1 2">F16</strain>
    </source>
</reference>
<protein>
    <submittedName>
        <fullName evidence="1">Uncharacterized protein</fullName>
    </submittedName>
</protein>
<accession>A0A0M0F9S3</accession>
<keyword evidence="2" id="KW-1185">Reference proteome</keyword>
<evidence type="ECO:0000313" key="2">
    <source>
        <dbReference type="Proteomes" id="UP000037387"/>
    </source>
</evidence>
<sequence length="92" mass="10024">MASISRATRDRQQAIRSEMEKLNISHERLRREVGAVAAAVSESSTPVHAGTVLDPDLSIRMASLGELMQQTLKLVEASHARATQDNSQNAAR</sequence>
<proteinExistence type="predicted"/>
<gene>
    <name evidence="1" type="ORF">M768_08905</name>
</gene>
<dbReference type="EMBL" id="ATNL01000007">
    <property type="protein sequence ID" value="KON74213.1"/>
    <property type="molecule type" value="Genomic_DNA"/>
</dbReference>
<comment type="caution">
    <text evidence="1">The sequence shown here is derived from an EMBL/GenBank/DDBJ whole genome shotgun (WGS) entry which is preliminary data.</text>
</comment>